<feature type="domain" description="Myb-like" evidence="3">
    <location>
        <begin position="389"/>
        <end position="443"/>
    </location>
</feature>
<dbReference type="GeneID" id="25292556"/>
<feature type="region of interest" description="Disordered" evidence="2">
    <location>
        <begin position="181"/>
        <end position="239"/>
    </location>
</feature>
<dbReference type="PROSITE" id="PS51294">
    <property type="entry name" value="HTH_MYB"/>
    <property type="match status" value="2"/>
</dbReference>
<dbReference type="InterPro" id="IPR017930">
    <property type="entry name" value="Myb_dom"/>
</dbReference>
<dbReference type="VEuPathDB" id="FungiDB:Z518_04485"/>
<feature type="region of interest" description="Disordered" evidence="2">
    <location>
        <begin position="338"/>
        <end position="395"/>
    </location>
</feature>
<keyword evidence="1" id="KW-0539">Nucleus</keyword>
<dbReference type="Gene3D" id="1.10.246.220">
    <property type="match status" value="1"/>
</dbReference>
<dbReference type="Gene3D" id="1.10.10.60">
    <property type="entry name" value="Homeodomain-like"/>
    <property type="match status" value="1"/>
</dbReference>
<feature type="compositionally biased region" description="Basic and acidic residues" evidence="2">
    <location>
        <begin position="66"/>
        <end position="75"/>
    </location>
</feature>
<feature type="compositionally biased region" description="Polar residues" evidence="2">
    <location>
        <begin position="205"/>
        <end position="215"/>
    </location>
</feature>
<dbReference type="PANTHER" id="PTHR46734:SF1">
    <property type="entry name" value="TELOMERIC REPEAT-BINDING FACTOR 1"/>
    <property type="match status" value="1"/>
</dbReference>
<dbReference type="PANTHER" id="PTHR46734">
    <property type="entry name" value="TELOMERIC REPEAT-BINDING FACTOR 1 TERF1"/>
    <property type="match status" value="1"/>
</dbReference>
<reference evidence="5 6" key="1">
    <citation type="submission" date="2015-01" db="EMBL/GenBank/DDBJ databases">
        <title>The Genome Sequence of Rhinocladiella mackenzie CBS 650.93.</title>
        <authorList>
            <consortium name="The Broad Institute Genomics Platform"/>
            <person name="Cuomo C."/>
            <person name="de Hoog S."/>
            <person name="Gorbushina A."/>
            <person name="Stielow B."/>
            <person name="Teixiera M."/>
            <person name="Abouelleil A."/>
            <person name="Chapman S.B."/>
            <person name="Priest M."/>
            <person name="Young S.K."/>
            <person name="Wortman J."/>
            <person name="Nusbaum C."/>
            <person name="Birren B."/>
        </authorList>
    </citation>
    <scope>NUCLEOTIDE SEQUENCE [LARGE SCALE GENOMIC DNA]</scope>
    <source>
        <strain evidence="5 6">CBS 650.93</strain>
    </source>
</reference>
<evidence type="ECO:0000259" key="3">
    <source>
        <dbReference type="PROSITE" id="PS50090"/>
    </source>
</evidence>
<evidence type="ECO:0000313" key="5">
    <source>
        <dbReference type="EMBL" id="KIX06509.1"/>
    </source>
</evidence>
<dbReference type="CDD" id="cd11660">
    <property type="entry name" value="SANT_TRF"/>
    <property type="match status" value="2"/>
</dbReference>
<dbReference type="OrthoDB" id="608866at2759"/>
<keyword evidence="6" id="KW-1185">Reference proteome</keyword>
<dbReference type="Proteomes" id="UP000053617">
    <property type="component" value="Unassembled WGS sequence"/>
</dbReference>
<dbReference type="PROSITE" id="PS50090">
    <property type="entry name" value="MYB_LIKE"/>
    <property type="match status" value="2"/>
</dbReference>
<evidence type="ECO:0000259" key="4">
    <source>
        <dbReference type="PROSITE" id="PS51294"/>
    </source>
</evidence>
<dbReference type="InterPro" id="IPR009057">
    <property type="entry name" value="Homeodomain-like_sf"/>
</dbReference>
<feature type="domain" description="HTH myb-type" evidence="4">
    <location>
        <begin position="389"/>
        <end position="447"/>
    </location>
</feature>
<evidence type="ECO:0000256" key="1">
    <source>
        <dbReference type="ARBA" id="ARBA00023242"/>
    </source>
</evidence>
<sequence length="597" mass="66059">MNGITKPLPGLLDDPQFQITDLPALTDFQIAPLRNPAPTRHANIPLPLEPLASNILNNSRNTKKNTQPEDHGEKRRAPKITPNDVLLARESKKPHLAISELLEANDGPEIAPTHLPSFISLSVVEKSPIQAPTELDEQHHSQKRIRLDTENDHIALDLIRRLPRPAQKDERQTRPAPLLPAMVTGLHEPPPSAALLPSIDVDSRPNVSRTTTTSKIHVKDILTQSDENGSPPPPARQVTLTGKDVANVKQSLGSHATRSQEVSPVATEPPQPVGTWKDNKPRRARRKWSEDETKDLLAGVKKYGVGKWKQILDDPSFSFSERSSVDLKDRYRVCANNDSVPKLDTAPAKVVPNTDPTTVAEARGNSPDTASPDKATASISPIDQGQAPKQRRKRRAWTALEDENLLKGVAKHGFQWTAIHDDVELDLKHRRATDLRDRIRNRFPDGYKHAETAPLRSEVKKAEKLGVSSRATATSAIENASTPTRNSATPSIPQNTPTPPQTDRSTPTPTRVVNGPIKPPLTSASMTMLIHSVGKDGENTREKDKADKDKDRDRERGLEKPGVKLPSLTLDVDDDMDWEDNRLPPLHEWDEIGLKIE</sequence>
<proteinExistence type="predicted"/>
<dbReference type="RefSeq" id="XP_013273645.1">
    <property type="nucleotide sequence ID" value="XM_013418191.1"/>
</dbReference>
<evidence type="ECO:0000256" key="2">
    <source>
        <dbReference type="SAM" id="MobiDB-lite"/>
    </source>
</evidence>
<organism evidence="5 6">
    <name type="scientific">Rhinocladiella mackenziei CBS 650.93</name>
    <dbReference type="NCBI Taxonomy" id="1442369"/>
    <lineage>
        <taxon>Eukaryota</taxon>
        <taxon>Fungi</taxon>
        <taxon>Dikarya</taxon>
        <taxon>Ascomycota</taxon>
        <taxon>Pezizomycotina</taxon>
        <taxon>Eurotiomycetes</taxon>
        <taxon>Chaetothyriomycetidae</taxon>
        <taxon>Chaetothyriales</taxon>
        <taxon>Herpotrichiellaceae</taxon>
        <taxon>Rhinocladiella</taxon>
    </lineage>
</organism>
<feature type="region of interest" description="Disordered" evidence="2">
    <location>
        <begin position="253"/>
        <end position="290"/>
    </location>
</feature>
<evidence type="ECO:0008006" key="7">
    <source>
        <dbReference type="Google" id="ProtNLM"/>
    </source>
</evidence>
<evidence type="ECO:0000313" key="6">
    <source>
        <dbReference type="Proteomes" id="UP000053617"/>
    </source>
</evidence>
<feature type="region of interest" description="Disordered" evidence="2">
    <location>
        <begin position="53"/>
        <end position="83"/>
    </location>
</feature>
<dbReference type="STRING" id="1442369.A0A0D2ILD8"/>
<feature type="domain" description="Myb-like" evidence="3">
    <location>
        <begin position="280"/>
        <end position="332"/>
    </location>
</feature>
<dbReference type="HOGENOM" id="CLU_457811_0_0_1"/>
<gene>
    <name evidence="5" type="ORF">Z518_04485</name>
</gene>
<protein>
    <recommendedName>
        <fullName evidence="7">Myb-like domain-containing protein</fullName>
    </recommendedName>
</protein>
<dbReference type="Pfam" id="PF00249">
    <property type="entry name" value="Myb_DNA-binding"/>
    <property type="match status" value="1"/>
</dbReference>
<dbReference type="EMBL" id="KN847477">
    <property type="protein sequence ID" value="KIX06509.1"/>
    <property type="molecule type" value="Genomic_DNA"/>
</dbReference>
<feature type="region of interest" description="Disordered" evidence="2">
    <location>
        <begin position="459"/>
        <end position="568"/>
    </location>
</feature>
<feature type="compositionally biased region" description="Basic and acidic residues" evidence="2">
    <location>
        <begin position="533"/>
        <end position="562"/>
    </location>
</feature>
<feature type="compositionally biased region" description="Polar residues" evidence="2">
    <location>
        <begin position="469"/>
        <end position="511"/>
    </location>
</feature>
<feature type="compositionally biased region" description="Polar residues" evidence="2">
    <location>
        <begin position="253"/>
        <end position="262"/>
    </location>
</feature>
<dbReference type="InterPro" id="IPR001005">
    <property type="entry name" value="SANT/Myb"/>
</dbReference>
<dbReference type="SUPFAM" id="SSF46689">
    <property type="entry name" value="Homeodomain-like"/>
    <property type="match status" value="2"/>
</dbReference>
<feature type="domain" description="HTH myb-type" evidence="4">
    <location>
        <begin position="280"/>
        <end position="339"/>
    </location>
</feature>
<dbReference type="AlphaFoldDB" id="A0A0D2ILD8"/>
<accession>A0A0D2ILD8</accession>
<name>A0A0D2ILD8_9EURO</name>
<dbReference type="InterPro" id="IPR052450">
    <property type="entry name" value="TRBD-Containing_Protein"/>
</dbReference>
<dbReference type="SMART" id="SM00717">
    <property type="entry name" value="SANT"/>
    <property type="match status" value="2"/>
</dbReference>
<feature type="compositionally biased region" description="Basic and acidic residues" evidence="2">
    <location>
        <begin position="277"/>
        <end position="290"/>
    </location>
</feature>